<dbReference type="AlphaFoldDB" id="X1LI92"/>
<dbReference type="CDD" id="cd15482">
    <property type="entry name" value="Sialidase_non-viral"/>
    <property type="match status" value="1"/>
</dbReference>
<evidence type="ECO:0008006" key="2">
    <source>
        <dbReference type="Google" id="ProtNLM"/>
    </source>
</evidence>
<dbReference type="InterPro" id="IPR036278">
    <property type="entry name" value="Sialidase_sf"/>
</dbReference>
<protein>
    <recommendedName>
        <fullName evidence="2">Sialidase domain-containing protein</fullName>
    </recommendedName>
</protein>
<evidence type="ECO:0000313" key="1">
    <source>
        <dbReference type="EMBL" id="GAI02080.1"/>
    </source>
</evidence>
<proteinExistence type="predicted"/>
<accession>X1LI92</accession>
<reference evidence="1" key="1">
    <citation type="journal article" date="2014" name="Front. Microbiol.">
        <title>High frequency of phylogenetically diverse reductive dehalogenase-homologous genes in deep subseafloor sedimentary metagenomes.</title>
        <authorList>
            <person name="Kawai M."/>
            <person name="Futagami T."/>
            <person name="Toyoda A."/>
            <person name="Takaki Y."/>
            <person name="Nishi S."/>
            <person name="Hori S."/>
            <person name="Arai W."/>
            <person name="Tsubouchi T."/>
            <person name="Morono Y."/>
            <person name="Uchiyama I."/>
            <person name="Ito T."/>
            <person name="Fujiyama A."/>
            <person name="Inagaki F."/>
            <person name="Takami H."/>
        </authorList>
    </citation>
    <scope>NUCLEOTIDE SEQUENCE</scope>
    <source>
        <strain evidence="1">Expedition CK06-06</strain>
    </source>
</reference>
<dbReference type="SUPFAM" id="SSF50939">
    <property type="entry name" value="Sialidases"/>
    <property type="match status" value="1"/>
</dbReference>
<feature type="non-terminal residue" evidence="1">
    <location>
        <position position="1"/>
    </location>
</feature>
<comment type="caution">
    <text evidence="1">The sequence shown here is derived from an EMBL/GenBank/DDBJ whole genome shotgun (WGS) entry which is preliminary data.</text>
</comment>
<dbReference type="Gene3D" id="2.120.10.10">
    <property type="match status" value="1"/>
</dbReference>
<dbReference type="EMBL" id="BARU01046498">
    <property type="protein sequence ID" value="GAI02080.1"/>
    <property type="molecule type" value="Genomic_DNA"/>
</dbReference>
<sequence>IRLKDGRIALTYGWRRPPYGIRAMISQDDGQTWSREIVLRNDGASWDLGYPRTVQRPDGKCVTVYYFHHPDQPERFIGCTIWDPGK</sequence>
<name>X1LI92_9ZZZZ</name>
<organism evidence="1">
    <name type="scientific">marine sediment metagenome</name>
    <dbReference type="NCBI Taxonomy" id="412755"/>
    <lineage>
        <taxon>unclassified sequences</taxon>
        <taxon>metagenomes</taxon>
        <taxon>ecological metagenomes</taxon>
    </lineage>
</organism>
<gene>
    <name evidence="1" type="ORF">S03H2_70118</name>
</gene>